<dbReference type="NCBIfam" id="NF047389">
    <property type="entry name" value="ATPase_Sll1717"/>
    <property type="match status" value="1"/>
</dbReference>
<dbReference type="Gene3D" id="3.40.50.450">
    <property type="match status" value="1"/>
</dbReference>
<dbReference type="EMBL" id="BOMG01000152">
    <property type="protein sequence ID" value="GID61984.1"/>
    <property type="molecule type" value="Genomic_DNA"/>
</dbReference>
<organism evidence="1 2">
    <name type="scientific">Actinoplanes couchii</name>
    <dbReference type="NCBI Taxonomy" id="403638"/>
    <lineage>
        <taxon>Bacteria</taxon>
        <taxon>Bacillati</taxon>
        <taxon>Actinomycetota</taxon>
        <taxon>Actinomycetes</taxon>
        <taxon>Micromonosporales</taxon>
        <taxon>Micromonosporaceae</taxon>
        <taxon>Actinoplanes</taxon>
    </lineage>
</organism>
<evidence type="ECO:0000313" key="1">
    <source>
        <dbReference type="EMBL" id="GID61984.1"/>
    </source>
</evidence>
<sequence length="767" mass="86104">MRNVAKEFGEGSLIAHAVSWEDLVVDGRLIINEVEASIDQCTLGIFELTTLSDNVLFELGLAIGKRKKIAILTDGQDTHAHRNLRGLSLLATTGATSYKNTTDLVEKLTRIIESDSPPLWDDLTGGVPLPPASDARIFYVPSFKEDDASQRLSRVLDAYDKFEINTIDPDEYGSQPLAWYAEELHSSSIAIFHMTPERAFLADTVNARASLLAGLAKGLGKTVVIVMEDTITPPIDYRDMAIHYRNAADLEKQSVGWMETLRTTIRPSATRVRRHMSVELSALRFGNHVAESDQEGLDQYFVETRDFRDVVDAAATIFTGKKGTGKTANMLQAAELMRGDARNLVCVIKPASYELEALLEVLRRISSRHLGDYLIEGLWKYLIYTEVAANAVDEAEKRPAGILSGSPMSQLRGHLDEHHRGIDASFSIRLDRLVRSLEVVLADGLDESQVEEARKKVNTALYSNTLRTLRSLIGAALHDRNRIAILVDNLDKAWQRGADLELLSRLLLGLLTVIGRIVDEFKKENIRKSAVNVTLTVFLRSDIYAYVRQFAREPDKINTAEIEWRDADLLARVLEDRFMATRPISSVNNDLWDQVFVPHVKGLPTRDYLLSRVQRRPRDLVFLANAAVLRATNAKHDKVQEKDILEAENTYSRFAFEALLVEGVAAQIDLERALFEFAGEDSIVTDSRLTKILKPSADIASKANLLGILRRLGFLGIETSENVFDYGGTEGEMRRAEVLSRKLTKAFRRPLRYQIHPSYRAYLEIQE</sequence>
<protein>
    <submittedName>
        <fullName evidence="1">Uncharacterized protein</fullName>
    </submittedName>
</protein>
<reference evidence="1 2" key="1">
    <citation type="submission" date="2021-01" db="EMBL/GenBank/DDBJ databases">
        <title>Whole genome shotgun sequence of Actinoplanes couchii NBRC 106145.</title>
        <authorList>
            <person name="Komaki H."/>
            <person name="Tamura T."/>
        </authorList>
    </citation>
    <scope>NUCLEOTIDE SEQUENCE [LARGE SCALE GENOMIC DNA]</scope>
    <source>
        <strain evidence="1 2">NBRC 106145</strain>
    </source>
</reference>
<name>A0ABQ3XU07_9ACTN</name>
<keyword evidence="2" id="KW-1185">Reference proteome</keyword>
<dbReference type="InterPro" id="IPR059206">
    <property type="entry name" value="Sll1717-like"/>
</dbReference>
<gene>
    <name evidence="1" type="ORF">Aco03nite_103880</name>
</gene>
<dbReference type="Proteomes" id="UP000612282">
    <property type="component" value="Unassembled WGS sequence"/>
</dbReference>
<proteinExistence type="predicted"/>
<comment type="caution">
    <text evidence="1">The sequence shown here is derived from an EMBL/GenBank/DDBJ whole genome shotgun (WGS) entry which is preliminary data.</text>
</comment>
<accession>A0ABQ3XU07</accession>
<evidence type="ECO:0000313" key="2">
    <source>
        <dbReference type="Proteomes" id="UP000612282"/>
    </source>
</evidence>